<dbReference type="InterPro" id="IPR044730">
    <property type="entry name" value="RNase_H-like_dom_plant"/>
</dbReference>
<dbReference type="InterPro" id="IPR036397">
    <property type="entry name" value="RNaseH_sf"/>
</dbReference>
<proteinExistence type="predicted"/>
<accession>A0AAD4PFD0</accession>
<dbReference type="EMBL" id="SDAM02000019">
    <property type="protein sequence ID" value="KAH6836877.1"/>
    <property type="molecule type" value="Genomic_DNA"/>
</dbReference>
<sequence length="122" mass="13630">MSRCKKLEIHVETEIAEGLACQEGLVLAKEYGGTKIILETDCQKIYHTLCSDHEDFSYQGAVCQSIRREAAHLEQVIFSWARRSANGVAHSLAKLASCNSAFFYYTGAIPDTVWSDFPPAER</sequence>
<evidence type="ECO:0000313" key="3">
    <source>
        <dbReference type="Proteomes" id="UP001190926"/>
    </source>
</evidence>
<dbReference type="InterPro" id="IPR052929">
    <property type="entry name" value="RNase_H-like_EbsB-rel"/>
</dbReference>
<dbReference type="InterPro" id="IPR012337">
    <property type="entry name" value="RNaseH-like_sf"/>
</dbReference>
<dbReference type="PANTHER" id="PTHR47074">
    <property type="entry name" value="BNAC02G40300D PROTEIN"/>
    <property type="match status" value="1"/>
</dbReference>
<dbReference type="AlphaFoldDB" id="A0AAD4PFD0"/>
<comment type="caution">
    <text evidence="2">The sequence shown here is derived from an EMBL/GenBank/DDBJ whole genome shotgun (WGS) entry which is preliminary data.</text>
</comment>
<dbReference type="CDD" id="cd06222">
    <property type="entry name" value="RNase_H_like"/>
    <property type="match status" value="1"/>
</dbReference>
<dbReference type="PANTHER" id="PTHR47074:SF73">
    <property type="entry name" value="OS04G0448401 PROTEIN"/>
    <property type="match status" value="1"/>
</dbReference>
<evidence type="ECO:0000259" key="1">
    <source>
        <dbReference type="Pfam" id="PF13456"/>
    </source>
</evidence>
<dbReference type="Gene3D" id="3.30.420.10">
    <property type="entry name" value="Ribonuclease H-like superfamily/Ribonuclease H"/>
    <property type="match status" value="1"/>
</dbReference>
<organism evidence="2 3">
    <name type="scientific">Perilla frutescens var. hirtella</name>
    <name type="common">Perilla citriodora</name>
    <name type="synonym">Perilla setoyensis</name>
    <dbReference type="NCBI Taxonomy" id="608512"/>
    <lineage>
        <taxon>Eukaryota</taxon>
        <taxon>Viridiplantae</taxon>
        <taxon>Streptophyta</taxon>
        <taxon>Embryophyta</taxon>
        <taxon>Tracheophyta</taxon>
        <taxon>Spermatophyta</taxon>
        <taxon>Magnoliopsida</taxon>
        <taxon>eudicotyledons</taxon>
        <taxon>Gunneridae</taxon>
        <taxon>Pentapetalae</taxon>
        <taxon>asterids</taxon>
        <taxon>lamiids</taxon>
        <taxon>Lamiales</taxon>
        <taxon>Lamiaceae</taxon>
        <taxon>Nepetoideae</taxon>
        <taxon>Elsholtzieae</taxon>
        <taxon>Perilla</taxon>
    </lineage>
</organism>
<dbReference type="InterPro" id="IPR002156">
    <property type="entry name" value="RNaseH_domain"/>
</dbReference>
<dbReference type="SUPFAM" id="SSF53098">
    <property type="entry name" value="Ribonuclease H-like"/>
    <property type="match status" value="1"/>
</dbReference>
<feature type="domain" description="RNase H type-1" evidence="1">
    <location>
        <begin position="4"/>
        <end position="96"/>
    </location>
</feature>
<protein>
    <recommendedName>
        <fullName evidence="1">RNase H type-1 domain-containing protein</fullName>
    </recommendedName>
</protein>
<keyword evidence="3" id="KW-1185">Reference proteome</keyword>
<evidence type="ECO:0000313" key="2">
    <source>
        <dbReference type="EMBL" id="KAH6836877.1"/>
    </source>
</evidence>
<reference evidence="2 3" key="1">
    <citation type="journal article" date="2021" name="Nat. Commun.">
        <title>Incipient diploidization of the medicinal plant Perilla within 10,000 years.</title>
        <authorList>
            <person name="Zhang Y."/>
            <person name="Shen Q."/>
            <person name="Leng L."/>
            <person name="Zhang D."/>
            <person name="Chen S."/>
            <person name="Shi Y."/>
            <person name="Ning Z."/>
            <person name="Chen S."/>
        </authorList>
    </citation>
    <scope>NUCLEOTIDE SEQUENCE [LARGE SCALE GENOMIC DNA]</scope>
    <source>
        <strain evidence="3">cv. PC099</strain>
    </source>
</reference>
<dbReference type="Proteomes" id="UP001190926">
    <property type="component" value="Unassembled WGS sequence"/>
</dbReference>
<name>A0AAD4PFD0_PERFH</name>
<dbReference type="GO" id="GO:0003676">
    <property type="term" value="F:nucleic acid binding"/>
    <property type="evidence" value="ECO:0007669"/>
    <property type="project" value="InterPro"/>
</dbReference>
<dbReference type="Pfam" id="PF13456">
    <property type="entry name" value="RVT_3"/>
    <property type="match status" value="1"/>
</dbReference>
<gene>
    <name evidence="2" type="ORF">C2S53_008589</name>
</gene>
<dbReference type="GO" id="GO:0004523">
    <property type="term" value="F:RNA-DNA hybrid ribonuclease activity"/>
    <property type="evidence" value="ECO:0007669"/>
    <property type="project" value="InterPro"/>
</dbReference>